<name>A0A1I0PSD9_9EURY</name>
<reference evidence="2" key="1">
    <citation type="submission" date="2016-10" db="EMBL/GenBank/DDBJ databases">
        <authorList>
            <person name="Varghese N."/>
        </authorList>
    </citation>
    <scope>NUCLEOTIDE SEQUENCE [LARGE SCALE GENOMIC DNA]</scope>
    <source>
        <strain evidence="2">CGMCC 1.12284</strain>
    </source>
</reference>
<keyword evidence="2" id="KW-1185">Reference proteome</keyword>
<dbReference type="AlphaFoldDB" id="A0A1I0PSD9"/>
<dbReference type="EMBL" id="FOIS01000003">
    <property type="protein sequence ID" value="SEW17198.1"/>
    <property type="molecule type" value="Genomic_DNA"/>
</dbReference>
<proteinExistence type="predicted"/>
<evidence type="ECO:0000313" key="2">
    <source>
        <dbReference type="Proteomes" id="UP000183275"/>
    </source>
</evidence>
<accession>A0A1I0PSD9</accession>
<protein>
    <submittedName>
        <fullName evidence="1">Uncharacterized protein</fullName>
    </submittedName>
</protein>
<sequence length="70" mass="7873">MEAVDSHFVGVKPLFDEVSVGIVDPTVQSYPREGSQIAELINEKLSLGEIVSLTDFLQKRRRRISNMPTK</sequence>
<dbReference type="Proteomes" id="UP000183275">
    <property type="component" value="Unassembled WGS sequence"/>
</dbReference>
<evidence type="ECO:0000313" key="1">
    <source>
        <dbReference type="EMBL" id="SEW17198.1"/>
    </source>
</evidence>
<gene>
    <name evidence="1" type="ORF">SAMN05216285_2878</name>
</gene>
<organism evidence="1 2">
    <name type="scientific">Natrinema salifodinae</name>
    <dbReference type="NCBI Taxonomy" id="1202768"/>
    <lineage>
        <taxon>Archaea</taxon>
        <taxon>Methanobacteriati</taxon>
        <taxon>Methanobacteriota</taxon>
        <taxon>Stenosarchaea group</taxon>
        <taxon>Halobacteria</taxon>
        <taxon>Halobacteriales</taxon>
        <taxon>Natrialbaceae</taxon>
        <taxon>Natrinema</taxon>
    </lineage>
</organism>